<evidence type="ECO:0000313" key="3">
    <source>
        <dbReference type="Proteomes" id="UP000241421"/>
    </source>
</evidence>
<evidence type="ECO:0000259" key="1">
    <source>
        <dbReference type="Pfam" id="PF21775"/>
    </source>
</evidence>
<dbReference type="Pfam" id="PF21775">
    <property type="entry name" value="PutA_1st"/>
    <property type="match status" value="1"/>
</dbReference>
<dbReference type="EMBL" id="PXWF02000269">
    <property type="protein sequence ID" value="PWF44341.1"/>
    <property type="molecule type" value="Genomic_DNA"/>
</dbReference>
<dbReference type="Proteomes" id="UP000241421">
    <property type="component" value="Unassembled WGS sequence"/>
</dbReference>
<organism evidence="2 3">
    <name type="scientific">Massilia glaciei</name>
    <dbReference type="NCBI Taxonomy" id="1524097"/>
    <lineage>
        <taxon>Bacteria</taxon>
        <taxon>Pseudomonadati</taxon>
        <taxon>Pseudomonadota</taxon>
        <taxon>Betaproteobacteria</taxon>
        <taxon>Burkholderiales</taxon>
        <taxon>Oxalobacteraceae</taxon>
        <taxon>Telluria group</taxon>
        <taxon>Massilia</taxon>
    </lineage>
</organism>
<comment type="caution">
    <text evidence="2">The sequence shown here is derived from an EMBL/GenBank/DDBJ whole genome shotgun (WGS) entry which is preliminary data.</text>
</comment>
<evidence type="ECO:0000313" key="2">
    <source>
        <dbReference type="EMBL" id="PWF44341.1"/>
    </source>
</evidence>
<protein>
    <submittedName>
        <fullName evidence="2">Ribbon-helix-helix protein, CopG family</fullName>
    </submittedName>
</protein>
<feature type="domain" description="PutA RHH" evidence="1">
    <location>
        <begin position="14"/>
        <end position="46"/>
    </location>
</feature>
<dbReference type="SUPFAM" id="SSF47598">
    <property type="entry name" value="Ribbon-helix-helix"/>
    <property type="match status" value="1"/>
</dbReference>
<dbReference type="AlphaFoldDB" id="A0A2U2HGM3"/>
<dbReference type="CDD" id="cd22233">
    <property type="entry name" value="RHH_CopAso-like"/>
    <property type="match status" value="1"/>
</dbReference>
<accession>A0A2U2HGM3</accession>
<dbReference type="GO" id="GO:0006355">
    <property type="term" value="P:regulation of DNA-templated transcription"/>
    <property type="evidence" value="ECO:0007669"/>
    <property type="project" value="InterPro"/>
</dbReference>
<dbReference type="OrthoDB" id="5298181at2"/>
<dbReference type="RefSeq" id="WP_106759033.1">
    <property type="nucleotide sequence ID" value="NZ_PXWF02000269.1"/>
</dbReference>
<dbReference type="Gene3D" id="1.10.1220.10">
    <property type="entry name" value="Met repressor-like"/>
    <property type="match status" value="1"/>
</dbReference>
<proteinExistence type="predicted"/>
<dbReference type="InterPro" id="IPR048798">
    <property type="entry name" value="PutA_RHH"/>
</dbReference>
<name>A0A2U2HGM3_9BURK</name>
<gene>
    <name evidence="2" type="ORF">C7C56_019480</name>
</gene>
<dbReference type="InterPro" id="IPR010985">
    <property type="entry name" value="Ribbon_hlx_hlx"/>
</dbReference>
<keyword evidence="3" id="KW-1185">Reference proteome</keyword>
<dbReference type="InterPro" id="IPR013321">
    <property type="entry name" value="Arc_rbn_hlx_hlx"/>
</dbReference>
<reference evidence="2 3" key="1">
    <citation type="submission" date="2018-04" db="EMBL/GenBank/DDBJ databases">
        <title>Massilia violaceinigra sp. nov., a novel purple-pigmented bacterium isolated from Tianshan glacier, Xinjiang, China.</title>
        <authorList>
            <person name="Wang H."/>
        </authorList>
    </citation>
    <scope>NUCLEOTIDE SEQUENCE [LARGE SCALE GENOMIC DNA]</scope>
    <source>
        <strain evidence="2 3">B448-2</strain>
    </source>
</reference>
<sequence>MPASTTRAIAVKIDQATRDRIKRLAESRDRTPHWMLKEAIGQYLEREEKREAFRQDAINAWSEYKATGMHVTADEVTTWLETWGDEAELPAPQCHK</sequence>